<feature type="compositionally biased region" description="Basic and acidic residues" evidence="1">
    <location>
        <begin position="97"/>
        <end position="108"/>
    </location>
</feature>
<evidence type="ECO:0000256" key="1">
    <source>
        <dbReference type="SAM" id="MobiDB-lite"/>
    </source>
</evidence>
<organism evidence="2 3">
    <name type="scientific">Fusarium redolens</name>
    <dbReference type="NCBI Taxonomy" id="48865"/>
    <lineage>
        <taxon>Eukaryota</taxon>
        <taxon>Fungi</taxon>
        <taxon>Dikarya</taxon>
        <taxon>Ascomycota</taxon>
        <taxon>Pezizomycotina</taxon>
        <taxon>Sordariomycetes</taxon>
        <taxon>Hypocreomycetidae</taxon>
        <taxon>Hypocreales</taxon>
        <taxon>Nectriaceae</taxon>
        <taxon>Fusarium</taxon>
        <taxon>Fusarium redolens species complex</taxon>
    </lineage>
</organism>
<name>A0A9P9HPV7_FUSRE</name>
<feature type="compositionally biased region" description="Basic and acidic residues" evidence="1">
    <location>
        <begin position="159"/>
        <end position="170"/>
    </location>
</feature>
<feature type="region of interest" description="Disordered" evidence="1">
    <location>
        <begin position="42"/>
        <end position="62"/>
    </location>
</feature>
<dbReference type="EMBL" id="JAGMUX010000004">
    <property type="protein sequence ID" value="KAH7260987.1"/>
    <property type="molecule type" value="Genomic_DNA"/>
</dbReference>
<dbReference type="GeneID" id="70219719"/>
<dbReference type="AlphaFoldDB" id="A0A9P9HPV7"/>
<comment type="caution">
    <text evidence="2">The sequence shown here is derived from an EMBL/GenBank/DDBJ whole genome shotgun (WGS) entry which is preliminary data.</text>
</comment>
<proteinExistence type="predicted"/>
<accession>A0A9P9HPV7</accession>
<reference evidence="2" key="1">
    <citation type="journal article" date="2021" name="Nat. Commun.">
        <title>Genetic determinants of endophytism in the Arabidopsis root mycobiome.</title>
        <authorList>
            <person name="Mesny F."/>
            <person name="Miyauchi S."/>
            <person name="Thiergart T."/>
            <person name="Pickel B."/>
            <person name="Atanasova L."/>
            <person name="Karlsson M."/>
            <person name="Huettel B."/>
            <person name="Barry K.W."/>
            <person name="Haridas S."/>
            <person name="Chen C."/>
            <person name="Bauer D."/>
            <person name="Andreopoulos W."/>
            <person name="Pangilinan J."/>
            <person name="LaButti K."/>
            <person name="Riley R."/>
            <person name="Lipzen A."/>
            <person name="Clum A."/>
            <person name="Drula E."/>
            <person name="Henrissat B."/>
            <person name="Kohler A."/>
            <person name="Grigoriev I.V."/>
            <person name="Martin F.M."/>
            <person name="Hacquard S."/>
        </authorList>
    </citation>
    <scope>NUCLEOTIDE SEQUENCE</scope>
    <source>
        <strain evidence="2">MPI-CAGE-AT-0023</strain>
    </source>
</reference>
<sequence>MILPTAIIQNKTRVRGLPIGFITRLEARLAETEEALFRLVHSNDDPNNSHISLKPSSQRKDDRIREWDSLPLGNVDEIRAWYRNRSEQNDPPAQHDALMEGDQRERSIHVTPPESEPMEFTGDVGDDQGDTIVLPDADDGVMPRNDNQTQEEPGGSKAKAMEQKHPNMYF</sequence>
<gene>
    <name evidence="2" type="ORF">BKA55DRAFT_535995</name>
</gene>
<feature type="region of interest" description="Disordered" evidence="1">
    <location>
        <begin position="83"/>
        <end position="170"/>
    </location>
</feature>
<dbReference type="Proteomes" id="UP000720189">
    <property type="component" value="Unassembled WGS sequence"/>
</dbReference>
<keyword evidence="3" id="KW-1185">Reference proteome</keyword>
<feature type="compositionally biased region" description="Polar residues" evidence="1">
    <location>
        <begin position="45"/>
        <end position="56"/>
    </location>
</feature>
<dbReference type="RefSeq" id="XP_046052864.1">
    <property type="nucleotide sequence ID" value="XM_046189765.1"/>
</dbReference>
<dbReference type="OrthoDB" id="3862662at2759"/>
<evidence type="ECO:0000313" key="2">
    <source>
        <dbReference type="EMBL" id="KAH7260987.1"/>
    </source>
</evidence>
<protein>
    <submittedName>
        <fullName evidence="2">Uncharacterized protein</fullName>
    </submittedName>
</protein>
<evidence type="ECO:0000313" key="3">
    <source>
        <dbReference type="Proteomes" id="UP000720189"/>
    </source>
</evidence>